<keyword evidence="2" id="KW-1185">Reference proteome</keyword>
<proteinExistence type="predicted"/>
<gene>
    <name evidence="1" type="ORF">H9647_19870</name>
</gene>
<reference evidence="1 2" key="1">
    <citation type="submission" date="2020-08" db="EMBL/GenBank/DDBJ databases">
        <title>A Genomic Blueprint of the Chicken Gut Microbiome.</title>
        <authorList>
            <person name="Gilroy R."/>
            <person name="Ravi A."/>
            <person name="Getino M."/>
            <person name="Pursley I."/>
            <person name="Horton D.L."/>
            <person name="Alikhan N.-F."/>
            <person name="Baker D."/>
            <person name="Gharbi K."/>
            <person name="Hall N."/>
            <person name="Watson M."/>
            <person name="Adriaenssens E.M."/>
            <person name="Foster-Nyarko E."/>
            <person name="Jarju S."/>
            <person name="Secka A."/>
            <person name="Antonio M."/>
            <person name="Oren A."/>
            <person name="Chaudhuri R."/>
            <person name="La Ragione R.M."/>
            <person name="Hildebrand F."/>
            <person name="Pallen M.J."/>
        </authorList>
    </citation>
    <scope>NUCLEOTIDE SEQUENCE [LARGE SCALE GENOMIC DNA]</scope>
    <source>
        <strain evidence="1 2">Sa2BVA9</strain>
    </source>
</reference>
<sequence length="172" mass="19205">MNNTLVIHINGGVTDIVNNPEESPVVVINFNNYATLPNMGMDNEKIRCPKCQHNGSQIDWNTATCDDVSGDHYTVFTRIQDAESESQFTCAYCYETSTTEELGLKPVEPLDNAHATDENSDDLKCPKCLSHAENIGSGFIESGEWNGKNYEMEKSVDQYRCGNTECGKEFFL</sequence>
<dbReference type="RefSeq" id="WP_191803306.1">
    <property type="nucleotide sequence ID" value="NZ_JACSQL010000011.1"/>
</dbReference>
<name>A0ABR8T3J8_9BACL</name>
<evidence type="ECO:0000313" key="1">
    <source>
        <dbReference type="EMBL" id="MBD7970328.1"/>
    </source>
</evidence>
<dbReference type="EMBL" id="JACSQL010000011">
    <property type="protein sequence ID" value="MBD7970328.1"/>
    <property type="molecule type" value="Genomic_DNA"/>
</dbReference>
<dbReference type="Proteomes" id="UP000608071">
    <property type="component" value="Unassembled WGS sequence"/>
</dbReference>
<organism evidence="1 2">
    <name type="scientific">Paenibacillus gallinarum</name>
    <dbReference type="NCBI Taxonomy" id="2762232"/>
    <lineage>
        <taxon>Bacteria</taxon>
        <taxon>Bacillati</taxon>
        <taxon>Bacillota</taxon>
        <taxon>Bacilli</taxon>
        <taxon>Bacillales</taxon>
        <taxon>Paenibacillaceae</taxon>
        <taxon>Paenibacillus</taxon>
    </lineage>
</organism>
<accession>A0ABR8T3J8</accession>
<evidence type="ECO:0000313" key="2">
    <source>
        <dbReference type="Proteomes" id="UP000608071"/>
    </source>
</evidence>
<comment type="caution">
    <text evidence="1">The sequence shown here is derived from an EMBL/GenBank/DDBJ whole genome shotgun (WGS) entry which is preliminary data.</text>
</comment>
<protein>
    <submittedName>
        <fullName evidence="1">Uncharacterized protein</fullName>
    </submittedName>
</protein>